<reference evidence="1 2" key="2">
    <citation type="journal article" date="2022" name="Mol. Ecol. Resour.">
        <title>The genomes of chicory, endive, great burdock and yacon provide insights into Asteraceae paleo-polyploidization history and plant inulin production.</title>
        <authorList>
            <person name="Fan W."/>
            <person name="Wang S."/>
            <person name="Wang H."/>
            <person name="Wang A."/>
            <person name="Jiang F."/>
            <person name="Liu H."/>
            <person name="Zhao H."/>
            <person name="Xu D."/>
            <person name="Zhang Y."/>
        </authorList>
    </citation>
    <scope>NUCLEOTIDE SEQUENCE [LARGE SCALE GENOMIC DNA]</scope>
    <source>
        <strain evidence="2">cv. Yunnan</strain>
        <tissue evidence="1">Leaves</tissue>
    </source>
</reference>
<proteinExistence type="predicted"/>
<keyword evidence="2" id="KW-1185">Reference proteome</keyword>
<name>A0ACB9HV47_9ASTR</name>
<comment type="caution">
    <text evidence="1">The sequence shown here is derived from an EMBL/GenBank/DDBJ whole genome shotgun (WGS) entry which is preliminary data.</text>
</comment>
<organism evidence="1 2">
    <name type="scientific">Smallanthus sonchifolius</name>
    <dbReference type="NCBI Taxonomy" id="185202"/>
    <lineage>
        <taxon>Eukaryota</taxon>
        <taxon>Viridiplantae</taxon>
        <taxon>Streptophyta</taxon>
        <taxon>Embryophyta</taxon>
        <taxon>Tracheophyta</taxon>
        <taxon>Spermatophyta</taxon>
        <taxon>Magnoliopsida</taxon>
        <taxon>eudicotyledons</taxon>
        <taxon>Gunneridae</taxon>
        <taxon>Pentapetalae</taxon>
        <taxon>asterids</taxon>
        <taxon>campanulids</taxon>
        <taxon>Asterales</taxon>
        <taxon>Asteraceae</taxon>
        <taxon>Asteroideae</taxon>
        <taxon>Heliantheae alliance</taxon>
        <taxon>Millerieae</taxon>
        <taxon>Smallanthus</taxon>
    </lineage>
</organism>
<gene>
    <name evidence="1" type="ORF">L1987_34904</name>
</gene>
<dbReference type="EMBL" id="CM042028">
    <property type="protein sequence ID" value="KAI3799605.1"/>
    <property type="molecule type" value="Genomic_DNA"/>
</dbReference>
<sequence>MKNSISPIIRGAIPDSKDAKTYLASVEDQFKGTSKGHAILKLVTTKYDGISGIREHIMMMNDMSRKLKGLDMEISDCFLVHFIMTYLPKSFEAFKISYNTQKDKWTMTRNLRDKRRSVAFI</sequence>
<dbReference type="Proteomes" id="UP001056120">
    <property type="component" value="Linkage Group LG11"/>
</dbReference>
<accession>A0ACB9HV47</accession>
<evidence type="ECO:0000313" key="1">
    <source>
        <dbReference type="EMBL" id="KAI3799605.1"/>
    </source>
</evidence>
<evidence type="ECO:0000313" key="2">
    <source>
        <dbReference type="Proteomes" id="UP001056120"/>
    </source>
</evidence>
<reference evidence="2" key="1">
    <citation type="journal article" date="2022" name="Mol. Ecol. Resour.">
        <title>The genomes of chicory, endive, great burdock and yacon provide insights into Asteraceae palaeo-polyploidization history and plant inulin production.</title>
        <authorList>
            <person name="Fan W."/>
            <person name="Wang S."/>
            <person name="Wang H."/>
            <person name="Wang A."/>
            <person name="Jiang F."/>
            <person name="Liu H."/>
            <person name="Zhao H."/>
            <person name="Xu D."/>
            <person name="Zhang Y."/>
        </authorList>
    </citation>
    <scope>NUCLEOTIDE SEQUENCE [LARGE SCALE GENOMIC DNA]</scope>
    <source>
        <strain evidence="2">cv. Yunnan</strain>
    </source>
</reference>
<protein>
    <submittedName>
        <fullName evidence="1">Uncharacterized protein</fullName>
    </submittedName>
</protein>